<gene>
    <name evidence="1" type="ORF">PFR001_LOCUS610</name>
</gene>
<evidence type="ECO:0000313" key="1">
    <source>
        <dbReference type="EMBL" id="CAH0484874.1"/>
    </source>
</evidence>
<dbReference type="Gene3D" id="2.30.110.10">
    <property type="entry name" value="Electron Transport, Fmn-binding Protein, Chain A"/>
    <property type="match status" value="1"/>
</dbReference>
<name>A0ABN8BVB6_9STRA</name>
<dbReference type="InterPro" id="IPR012349">
    <property type="entry name" value="Split_barrel_FMN-bd"/>
</dbReference>
<proteinExistence type="predicted"/>
<sequence>MGNTIDNLNSLSIDLNIWVYLDGMGYSKENSTGKIFFCITPMDATGADLSVNSTASVAITMAQEGEVACKMDVAQVRIS</sequence>
<dbReference type="EMBL" id="CAKLBC010000125">
    <property type="protein sequence ID" value="CAH0484874.1"/>
    <property type="molecule type" value="Genomic_DNA"/>
</dbReference>
<comment type="caution">
    <text evidence="1">The sequence shown here is derived from an EMBL/GenBank/DDBJ whole genome shotgun (WGS) entry which is preliminary data.</text>
</comment>
<reference evidence="1 2" key="1">
    <citation type="submission" date="2021-11" db="EMBL/GenBank/DDBJ databases">
        <authorList>
            <person name="Islam A."/>
            <person name="Islam S."/>
            <person name="Flora M.S."/>
            <person name="Rahman M."/>
            <person name="Ziaur R.M."/>
            <person name="Epstein J.H."/>
            <person name="Hassan M."/>
            <person name="Klassen M."/>
            <person name="Woodard K."/>
            <person name="Webb A."/>
            <person name="Webby R.J."/>
            <person name="El Zowalaty M.E."/>
        </authorList>
    </citation>
    <scope>NUCLEOTIDE SEQUENCE [LARGE SCALE GENOMIC DNA]</scope>
    <source>
        <strain evidence="1">Pf1</strain>
    </source>
</reference>
<evidence type="ECO:0000313" key="2">
    <source>
        <dbReference type="Proteomes" id="UP001157938"/>
    </source>
</evidence>
<organism evidence="1 2">
    <name type="scientific">Peronospora farinosa</name>
    <dbReference type="NCBI Taxonomy" id="134698"/>
    <lineage>
        <taxon>Eukaryota</taxon>
        <taxon>Sar</taxon>
        <taxon>Stramenopiles</taxon>
        <taxon>Oomycota</taxon>
        <taxon>Peronosporomycetes</taxon>
        <taxon>Peronosporales</taxon>
        <taxon>Peronosporaceae</taxon>
        <taxon>Peronospora</taxon>
    </lineage>
</organism>
<dbReference type="Proteomes" id="UP001157938">
    <property type="component" value="Unassembled WGS sequence"/>
</dbReference>
<protein>
    <submittedName>
        <fullName evidence="1">Uncharacterized protein</fullName>
    </submittedName>
</protein>
<keyword evidence="2" id="KW-1185">Reference proteome</keyword>
<accession>A0ABN8BVB6</accession>